<accession>A0A9C6XWB4</accession>
<feature type="compositionally biased region" description="Polar residues" evidence="1">
    <location>
        <begin position="97"/>
        <end position="110"/>
    </location>
</feature>
<evidence type="ECO:0000313" key="3">
    <source>
        <dbReference type="RefSeq" id="XP_052133438.1"/>
    </source>
</evidence>
<keyword evidence="2" id="KW-1185">Reference proteome</keyword>
<dbReference type="AlphaFoldDB" id="A0A9C6XWB4"/>
<name>A0A9C6XWB4_FRAOC</name>
<dbReference type="Proteomes" id="UP000504606">
    <property type="component" value="Unplaced"/>
</dbReference>
<evidence type="ECO:0000256" key="1">
    <source>
        <dbReference type="SAM" id="MobiDB-lite"/>
    </source>
</evidence>
<sequence length="292" mass="31007">MGSAYSKRKLVLVHPLVPGGLVGGLQDDDDDTGDDPMAAMAGAITISPSVQSRFIIVSDDEEAQLLKTESWARRSPHAQQQPPELFSPPAATVARPRSTNRVSPFGSQSDEPGAPGAPGARPADQGAQEHEARATTQVANSEVDQALPLPIDTIARRRVPVDRPRGQGDDGLQHTTPAPNKPADLNALLFGLGEHAVVGALPGMPHVPTEADATAQMREHLKLAAELREQLQADGRRRERLQAGRGALQRCYAAHPGDPLACGDLVRAFAATVDASLRPHPARAPLRTATHY</sequence>
<protein>
    <submittedName>
        <fullName evidence="3">Uncharacterized protein LOC127752350</fullName>
    </submittedName>
</protein>
<reference evidence="3" key="1">
    <citation type="submission" date="2025-08" db="UniProtKB">
        <authorList>
            <consortium name="RefSeq"/>
        </authorList>
    </citation>
    <scope>IDENTIFICATION</scope>
    <source>
        <tissue evidence="3">Whole organism</tissue>
    </source>
</reference>
<feature type="compositionally biased region" description="Low complexity" evidence="1">
    <location>
        <begin position="112"/>
        <end position="126"/>
    </location>
</feature>
<dbReference type="GeneID" id="127752350"/>
<feature type="compositionally biased region" description="Basic and acidic residues" evidence="1">
    <location>
        <begin position="159"/>
        <end position="172"/>
    </location>
</feature>
<feature type="region of interest" description="Disordered" evidence="1">
    <location>
        <begin position="72"/>
        <end position="183"/>
    </location>
</feature>
<feature type="compositionally biased region" description="Polar residues" evidence="1">
    <location>
        <begin position="134"/>
        <end position="143"/>
    </location>
</feature>
<gene>
    <name evidence="3" type="primary">LOC127752350</name>
</gene>
<dbReference type="KEGG" id="foc:127752350"/>
<proteinExistence type="predicted"/>
<organism evidence="2 3">
    <name type="scientific">Frankliniella occidentalis</name>
    <name type="common">Western flower thrips</name>
    <name type="synonym">Euthrips occidentalis</name>
    <dbReference type="NCBI Taxonomy" id="133901"/>
    <lineage>
        <taxon>Eukaryota</taxon>
        <taxon>Metazoa</taxon>
        <taxon>Ecdysozoa</taxon>
        <taxon>Arthropoda</taxon>
        <taxon>Hexapoda</taxon>
        <taxon>Insecta</taxon>
        <taxon>Pterygota</taxon>
        <taxon>Neoptera</taxon>
        <taxon>Paraneoptera</taxon>
        <taxon>Thysanoptera</taxon>
        <taxon>Terebrantia</taxon>
        <taxon>Thripoidea</taxon>
        <taxon>Thripidae</taxon>
        <taxon>Frankliniella</taxon>
    </lineage>
</organism>
<dbReference type="RefSeq" id="XP_052133438.1">
    <property type="nucleotide sequence ID" value="XM_052277478.1"/>
</dbReference>
<evidence type="ECO:0000313" key="2">
    <source>
        <dbReference type="Proteomes" id="UP000504606"/>
    </source>
</evidence>